<evidence type="ECO:0000256" key="1">
    <source>
        <dbReference type="ARBA" id="ARBA00022603"/>
    </source>
</evidence>
<dbReference type="Pfam" id="PF13649">
    <property type="entry name" value="Methyltransf_25"/>
    <property type="match status" value="1"/>
</dbReference>
<feature type="domain" description="Methyltransferase" evidence="3">
    <location>
        <begin position="36"/>
        <end position="125"/>
    </location>
</feature>
<keyword evidence="2" id="KW-0808">Transferase</keyword>
<name>A0A921IU72_9ACTN</name>
<dbReference type="GO" id="GO:0008168">
    <property type="term" value="F:methyltransferase activity"/>
    <property type="evidence" value="ECO:0007669"/>
    <property type="project" value="UniProtKB-KW"/>
</dbReference>
<reference evidence="4" key="2">
    <citation type="submission" date="2021-09" db="EMBL/GenBank/DDBJ databases">
        <authorList>
            <person name="Gilroy R."/>
        </authorList>
    </citation>
    <scope>NUCLEOTIDE SEQUENCE</scope>
    <source>
        <strain evidence="4">ChiGjej2B2-7701</strain>
    </source>
</reference>
<proteinExistence type="predicted"/>
<protein>
    <submittedName>
        <fullName evidence="4">Methyltransferase domain-containing protein</fullName>
    </submittedName>
</protein>
<dbReference type="InterPro" id="IPR029063">
    <property type="entry name" value="SAM-dependent_MTases_sf"/>
</dbReference>
<evidence type="ECO:0000256" key="2">
    <source>
        <dbReference type="ARBA" id="ARBA00022679"/>
    </source>
</evidence>
<evidence type="ECO:0000313" key="4">
    <source>
        <dbReference type="EMBL" id="HJG32047.1"/>
    </source>
</evidence>
<evidence type="ECO:0000313" key="5">
    <source>
        <dbReference type="Proteomes" id="UP000746751"/>
    </source>
</evidence>
<dbReference type="GO" id="GO:0032259">
    <property type="term" value="P:methylation"/>
    <property type="evidence" value="ECO:0007669"/>
    <property type="project" value="UniProtKB-KW"/>
</dbReference>
<dbReference type="SUPFAM" id="SSF53335">
    <property type="entry name" value="S-adenosyl-L-methionine-dependent methyltransferases"/>
    <property type="match status" value="1"/>
</dbReference>
<gene>
    <name evidence="4" type="ORF">K8U80_11750</name>
</gene>
<dbReference type="PANTHER" id="PTHR43861:SF1">
    <property type="entry name" value="TRANS-ACONITATE 2-METHYLTRANSFERASE"/>
    <property type="match status" value="1"/>
</dbReference>
<sequence>MNITWDANDYEQGFSFVHEYGSAVLDLIDAKPGARVVDLGCGTGALTAELARRGFEVTGIDASPDMIASARRDHPGLRFEQADALTFAFGRPADVVFSNAVFHWIESERQDELLANIAANLVEGGQLVCEFGGYGCAAQVHAALSDAFARHGLAYHHPHYFPTIGEYAPRMEAAGLRVTFAALFDRPTPQEGTDGMANWIRMFLKKPFEGVDDELAQRILDEAVEAVRPSLWQDGRWIVDYVRIRLRAQKVAA</sequence>
<dbReference type="Proteomes" id="UP000746751">
    <property type="component" value="Unassembled WGS sequence"/>
</dbReference>
<dbReference type="EMBL" id="DYVF01000072">
    <property type="protein sequence ID" value="HJG32047.1"/>
    <property type="molecule type" value="Genomic_DNA"/>
</dbReference>
<dbReference type="AlphaFoldDB" id="A0A921IU72"/>
<evidence type="ECO:0000259" key="3">
    <source>
        <dbReference type="Pfam" id="PF13649"/>
    </source>
</evidence>
<reference evidence="4" key="1">
    <citation type="journal article" date="2021" name="PeerJ">
        <title>Extensive microbial diversity within the chicken gut microbiome revealed by metagenomics and culture.</title>
        <authorList>
            <person name="Gilroy R."/>
            <person name="Ravi A."/>
            <person name="Getino M."/>
            <person name="Pursley I."/>
            <person name="Horton D.L."/>
            <person name="Alikhan N.F."/>
            <person name="Baker D."/>
            <person name="Gharbi K."/>
            <person name="Hall N."/>
            <person name="Watson M."/>
            <person name="Adriaenssens E.M."/>
            <person name="Foster-Nyarko E."/>
            <person name="Jarju S."/>
            <person name="Secka A."/>
            <person name="Antonio M."/>
            <person name="Oren A."/>
            <person name="Chaudhuri R.R."/>
            <person name="La Ragione R."/>
            <person name="Hildebrand F."/>
            <person name="Pallen M.J."/>
        </authorList>
    </citation>
    <scope>NUCLEOTIDE SEQUENCE</scope>
    <source>
        <strain evidence="4">ChiGjej2B2-7701</strain>
    </source>
</reference>
<comment type="caution">
    <text evidence="4">The sequence shown here is derived from an EMBL/GenBank/DDBJ whole genome shotgun (WGS) entry which is preliminary data.</text>
</comment>
<dbReference type="PANTHER" id="PTHR43861">
    <property type="entry name" value="TRANS-ACONITATE 2-METHYLTRANSFERASE-RELATED"/>
    <property type="match status" value="1"/>
</dbReference>
<accession>A0A921IU72</accession>
<keyword evidence="1 4" id="KW-0489">Methyltransferase</keyword>
<dbReference type="CDD" id="cd02440">
    <property type="entry name" value="AdoMet_MTases"/>
    <property type="match status" value="1"/>
</dbReference>
<dbReference type="Gene3D" id="3.40.50.150">
    <property type="entry name" value="Vaccinia Virus protein VP39"/>
    <property type="match status" value="1"/>
</dbReference>
<organism evidence="4 5">
    <name type="scientific">Collinsella ihumii</name>
    <dbReference type="NCBI Taxonomy" id="1720204"/>
    <lineage>
        <taxon>Bacteria</taxon>
        <taxon>Bacillati</taxon>
        <taxon>Actinomycetota</taxon>
        <taxon>Coriobacteriia</taxon>
        <taxon>Coriobacteriales</taxon>
        <taxon>Coriobacteriaceae</taxon>
        <taxon>Collinsella</taxon>
    </lineage>
</organism>
<dbReference type="InterPro" id="IPR041698">
    <property type="entry name" value="Methyltransf_25"/>
</dbReference>